<dbReference type="RefSeq" id="WP_160606292.1">
    <property type="nucleotide sequence ID" value="NZ_WTYF01000003.1"/>
</dbReference>
<organism evidence="2 3">
    <name type="scientific">Qipengyuania gaetbuli</name>
    <dbReference type="NCBI Taxonomy" id="266952"/>
    <lineage>
        <taxon>Bacteria</taxon>
        <taxon>Pseudomonadati</taxon>
        <taxon>Pseudomonadota</taxon>
        <taxon>Alphaproteobacteria</taxon>
        <taxon>Sphingomonadales</taxon>
        <taxon>Erythrobacteraceae</taxon>
        <taxon>Qipengyuania</taxon>
    </lineage>
</organism>
<keyword evidence="3" id="KW-1185">Reference proteome</keyword>
<sequence>MSRPVFVFRPEPGLSVTLETARALGLDARGCPLFEVEPAEWGAPTADDYDGLLVGSSNVFRHGGINLDRLVKLPVYAVGEATAEGAREKGFIVSRTGRGGLQALLDEAKLDGRRLLRLAGEAHVELDPPEGTHIDTRVVYRTVRLDIPEDMAAALGKGGIVLLHSGEAAVRLREECERLGIDRSAITVAALGPRIAGMAGDGWQSVHTSSHPRDAELLALVEQLCQTGAG</sequence>
<dbReference type="GO" id="GO:0033014">
    <property type="term" value="P:tetrapyrrole biosynthetic process"/>
    <property type="evidence" value="ECO:0007669"/>
    <property type="project" value="InterPro"/>
</dbReference>
<dbReference type="OrthoDB" id="7424801at2"/>
<dbReference type="InterPro" id="IPR036108">
    <property type="entry name" value="4pyrrol_syn_uPrphyn_synt_sf"/>
</dbReference>
<dbReference type="InterPro" id="IPR003754">
    <property type="entry name" value="4pyrrol_synth_uPrphyn_synth"/>
</dbReference>
<dbReference type="AlphaFoldDB" id="A0A844XX97"/>
<proteinExistence type="predicted"/>
<protein>
    <submittedName>
        <fullName evidence="2">Uroporphyrinogen-III synthase</fullName>
    </submittedName>
</protein>
<accession>A0A844XX97</accession>
<dbReference type="Gene3D" id="3.40.50.10090">
    <property type="match status" value="2"/>
</dbReference>
<dbReference type="GO" id="GO:0004852">
    <property type="term" value="F:uroporphyrinogen-III synthase activity"/>
    <property type="evidence" value="ECO:0007669"/>
    <property type="project" value="InterPro"/>
</dbReference>
<reference evidence="2 3" key="1">
    <citation type="submission" date="2019-12" db="EMBL/GenBank/DDBJ databases">
        <title>Genomic-based taxomic classification of the family Erythrobacteraceae.</title>
        <authorList>
            <person name="Xu L."/>
        </authorList>
    </citation>
    <scope>NUCLEOTIDE SEQUENCE [LARGE SCALE GENOMIC DNA]</scope>
    <source>
        <strain evidence="2 3">DSM 16225</strain>
    </source>
</reference>
<evidence type="ECO:0000313" key="3">
    <source>
        <dbReference type="Proteomes" id="UP000444185"/>
    </source>
</evidence>
<dbReference type="EMBL" id="WTYF01000003">
    <property type="protein sequence ID" value="MXO49969.1"/>
    <property type="molecule type" value="Genomic_DNA"/>
</dbReference>
<dbReference type="SUPFAM" id="SSF69618">
    <property type="entry name" value="HemD-like"/>
    <property type="match status" value="1"/>
</dbReference>
<comment type="caution">
    <text evidence="2">The sequence shown here is derived from an EMBL/GenBank/DDBJ whole genome shotgun (WGS) entry which is preliminary data.</text>
</comment>
<dbReference type="Proteomes" id="UP000444185">
    <property type="component" value="Unassembled WGS sequence"/>
</dbReference>
<dbReference type="CDD" id="cd06578">
    <property type="entry name" value="HemD"/>
    <property type="match status" value="1"/>
</dbReference>
<evidence type="ECO:0000259" key="1">
    <source>
        <dbReference type="Pfam" id="PF02602"/>
    </source>
</evidence>
<feature type="domain" description="Tetrapyrrole biosynthesis uroporphyrinogen III synthase" evidence="1">
    <location>
        <begin position="19"/>
        <end position="218"/>
    </location>
</feature>
<dbReference type="Pfam" id="PF02602">
    <property type="entry name" value="HEM4"/>
    <property type="match status" value="1"/>
</dbReference>
<evidence type="ECO:0000313" key="2">
    <source>
        <dbReference type="EMBL" id="MXO49969.1"/>
    </source>
</evidence>
<gene>
    <name evidence="2" type="ORF">GRI42_01470</name>
</gene>
<name>A0A844XX97_9SPHN</name>